<gene>
    <name evidence="1" type="ORF">METZ01_LOCUS427137</name>
</gene>
<feature type="non-terminal residue" evidence="1">
    <location>
        <position position="268"/>
    </location>
</feature>
<dbReference type="AlphaFoldDB" id="A0A382XTH8"/>
<name>A0A382XTH8_9ZZZZ</name>
<proteinExistence type="predicted"/>
<accession>A0A382XTH8</accession>
<evidence type="ECO:0000313" key="1">
    <source>
        <dbReference type="EMBL" id="SVD74283.1"/>
    </source>
</evidence>
<protein>
    <submittedName>
        <fullName evidence="1">Uncharacterized protein</fullName>
    </submittedName>
</protein>
<organism evidence="1">
    <name type="scientific">marine metagenome</name>
    <dbReference type="NCBI Taxonomy" id="408172"/>
    <lineage>
        <taxon>unclassified sequences</taxon>
        <taxon>metagenomes</taxon>
        <taxon>ecological metagenomes</taxon>
    </lineage>
</organism>
<feature type="non-terminal residue" evidence="1">
    <location>
        <position position="1"/>
    </location>
</feature>
<reference evidence="1" key="1">
    <citation type="submission" date="2018-05" db="EMBL/GenBank/DDBJ databases">
        <authorList>
            <person name="Lanie J.A."/>
            <person name="Ng W.-L."/>
            <person name="Kazmierczak K.M."/>
            <person name="Andrzejewski T.M."/>
            <person name="Davidsen T.M."/>
            <person name="Wayne K.J."/>
            <person name="Tettelin H."/>
            <person name="Glass J.I."/>
            <person name="Rusch D."/>
            <person name="Podicherti R."/>
            <person name="Tsui H.-C.T."/>
            <person name="Winkler M.E."/>
        </authorList>
    </citation>
    <scope>NUCLEOTIDE SEQUENCE</scope>
</reference>
<sequence length="268" mass="29303">DLDNDTYTAGDGILVYVFADADFNGVEDDLPLTLSIDGAVFSGEVSTTATETGFHLLGNPYSRSLDISVLMGGNSEFDPNIYIWDNATSTYLNDTEIQGNLLAPFQGFWVERTTSGTNFAFTLASISTTQEGTNYRTTVDSTGSALIAFTSADHTSSVYLSFTLDGQVNDDPADAYRLMPLSSESHLTSMFYVSNDAIAAKNLPYDFNADIGLDLDVMMLEPSDEGFETVSEDITMTWDFAEMPEGISMILMDNATSEFINMNETDHY</sequence>
<dbReference type="EMBL" id="UINC01170306">
    <property type="protein sequence ID" value="SVD74283.1"/>
    <property type="molecule type" value="Genomic_DNA"/>
</dbReference>